<comment type="subcellular location">
    <subcellularLocation>
        <location evidence="1 9">Cell membrane</location>
        <topology evidence="1 9">Lipid-anchor</topology>
        <topology evidence="1 9">GPI-anchor</topology>
    </subcellularLocation>
</comment>
<dbReference type="PANTHER" id="PTHR31468:SF4">
    <property type="entry name" value="1,3-BETA-GLUCANOSYLTRANSFERASE GAS3-RELATED"/>
    <property type="match status" value="1"/>
</dbReference>
<keyword evidence="11" id="KW-1185">Reference proteome</keyword>
<dbReference type="Gene3D" id="3.20.20.80">
    <property type="entry name" value="Glycosidases"/>
    <property type="match status" value="1"/>
</dbReference>
<dbReference type="Pfam" id="PF03198">
    <property type="entry name" value="Glyco_hydro_72"/>
    <property type="match status" value="1"/>
</dbReference>
<proteinExistence type="inferred from homology"/>
<evidence type="ECO:0000256" key="5">
    <source>
        <dbReference type="ARBA" id="ARBA00022729"/>
    </source>
</evidence>
<comment type="caution">
    <text evidence="10">The sequence shown here is derived from an EMBL/GenBank/DDBJ whole genome shotgun (WGS) entry which is preliminary data.</text>
</comment>
<keyword evidence="4 9" id="KW-0808">Transferase</keyword>
<dbReference type="GO" id="GO:0098552">
    <property type="term" value="C:side of membrane"/>
    <property type="evidence" value="ECO:0007669"/>
    <property type="project" value="UniProtKB-KW"/>
</dbReference>
<gene>
    <name evidence="10" type="ORF">SAPIO_CDS0947</name>
</gene>
<comment type="function">
    <text evidence="9">Splits internally a 1,3-beta-glucan molecule and transfers the newly generated reducing end (the donor) to the non-reducing end of another 1,3-beta-glucan molecule (the acceptor) forming a 1,3-beta linkage, resulting in the elongation of 1,3-beta-glucan chains in the cell wall.</text>
</comment>
<dbReference type="FunFam" id="3.20.20.80:FF:000032">
    <property type="entry name" value="1,3-beta-glucanosyltransferase"/>
    <property type="match status" value="1"/>
</dbReference>
<dbReference type="OrthoDB" id="421038at2759"/>
<keyword evidence="8 9" id="KW-0449">Lipoprotein</keyword>
<dbReference type="InterPro" id="IPR004886">
    <property type="entry name" value="Glucanosyltransferase"/>
</dbReference>
<accession>A0A084GFI6</accession>
<dbReference type="RefSeq" id="XP_016645897.1">
    <property type="nucleotide sequence ID" value="XM_016783623.1"/>
</dbReference>
<evidence type="ECO:0000256" key="3">
    <source>
        <dbReference type="ARBA" id="ARBA00022622"/>
    </source>
</evidence>
<feature type="chain" id="PRO_5005105843" description="1,3-beta-glucanosyltransferase" evidence="9">
    <location>
        <begin position="21"/>
        <end position="475"/>
    </location>
</feature>
<keyword evidence="6 9" id="KW-0472">Membrane</keyword>
<comment type="similarity">
    <text evidence="2 9">Belongs to the glycosyl hydrolase 72 family.</text>
</comment>
<reference evidence="10 11" key="1">
    <citation type="journal article" date="2014" name="Genome Announc.">
        <title>Draft genome sequence of the pathogenic fungus Scedosporium apiospermum.</title>
        <authorList>
            <person name="Vandeputte P."/>
            <person name="Ghamrawi S."/>
            <person name="Rechenmann M."/>
            <person name="Iltis A."/>
            <person name="Giraud S."/>
            <person name="Fleury M."/>
            <person name="Thornton C."/>
            <person name="Delhaes L."/>
            <person name="Meyer W."/>
            <person name="Papon N."/>
            <person name="Bouchara J.P."/>
        </authorList>
    </citation>
    <scope>NUCLEOTIDE SEQUENCE [LARGE SCALE GENOMIC DNA]</scope>
    <source>
        <strain evidence="10 11">IHEM 14462</strain>
    </source>
</reference>
<dbReference type="GO" id="GO:0005886">
    <property type="term" value="C:plasma membrane"/>
    <property type="evidence" value="ECO:0007669"/>
    <property type="project" value="UniProtKB-SubCell"/>
</dbReference>
<feature type="signal peptide" evidence="9">
    <location>
        <begin position="1"/>
        <end position="20"/>
    </location>
</feature>
<keyword evidence="3 9" id="KW-0336">GPI-anchor</keyword>
<dbReference type="HOGENOM" id="CLU_021855_1_2_1"/>
<sequence length="475" mass="51898">MHLPSTLGFLAAIAAPLAAAVDPLEVQGRYFVNPKSGNRFQIIGIDYQPGGAAGYDPSKGKDPLSDKDHCLRDAALMQVLGVNTIRVYNLDPNLNHDDCASIFNAAGMYMIIDVNSPLPGEALTSYNPWESYHEGYLNRTFAIVEAFKSYPNTLLFFSGNEVIDRPESAEFGPRYIRAVTRDLKNYIKKHSQRYIPVGYSAADVRDILWDSWNYFTCRIKGEKDDESRADVFGLNSYSWCGDATFESSTFKDLVDGFKDTSVPIFFSEFGCNEVTPRLFTEIAAIYGDKMTGVFSGGMVYEYTQEENNYGLVELDSDGNAKLLQDYNTLAKQYAALDFDALYSQKPGSDTPDPVTCDAKLITQKGFDKNFTIPEMPHDNSAKILSAGVKPAPSGKIVPVTDLATPHKVVDVDGKELSGVAIKAVADNGWNRPGVNTAFEIGAAAAGGNSTSKEDAGAFLRPTVLALALPLFAYLV</sequence>
<evidence type="ECO:0000313" key="10">
    <source>
        <dbReference type="EMBL" id="KEZ46098.1"/>
    </source>
</evidence>
<dbReference type="GeneID" id="27719099"/>
<name>A0A084GFI6_PSEDA</name>
<dbReference type="AlphaFoldDB" id="A0A084GFI6"/>
<dbReference type="GO" id="GO:0031505">
    <property type="term" value="P:fungal-type cell wall organization"/>
    <property type="evidence" value="ECO:0007669"/>
    <property type="project" value="TreeGrafter"/>
</dbReference>
<evidence type="ECO:0000256" key="1">
    <source>
        <dbReference type="ARBA" id="ARBA00004609"/>
    </source>
</evidence>
<dbReference type="OMA" id="HDKCMTI"/>
<dbReference type="SUPFAM" id="SSF51445">
    <property type="entry name" value="(Trans)glycosidases"/>
    <property type="match status" value="1"/>
</dbReference>
<dbReference type="EMBL" id="JOWA01000044">
    <property type="protein sequence ID" value="KEZ46098.1"/>
    <property type="molecule type" value="Genomic_DNA"/>
</dbReference>
<dbReference type="EC" id="2.4.1.-" evidence="9"/>
<evidence type="ECO:0000256" key="8">
    <source>
        <dbReference type="ARBA" id="ARBA00023288"/>
    </source>
</evidence>
<dbReference type="GO" id="GO:0071970">
    <property type="term" value="P:fungal-type cell wall (1-&gt;3)-beta-D-glucan biosynthetic process"/>
    <property type="evidence" value="ECO:0007669"/>
    <property type="project" value="TreeGrafter"/>
</dbReference>
<dbReference type="GO" id="GO:0042124">
    <property type="term" value="F:1,3-beta-glucanosyltransferase activity"/>
    <property type="evidence" value="ECO:0007669"/>
    <property type="project" value="TreeGrafter"/>
</dbReference>
<evidence type="ECO:0000256" key="7">
    <source>
        <dbReference type="ARBA" id="ARBA00023180"/>
    </source>
</evidence>
<dbReference type="Proteomes" id="UP000028545">
    <property type="component" value="Unassembled WGS sequence"/>
</dbReference>
<evidence type="ECO:0000256" key="4">
    <source>
        <dbReference type="ARBA" id="ARBA00022679"/>
    </source>
</evidence>
<dbReference type="PANTHER" id="PTHR31468">
    <property type="entry name" value="1,3-BETA-GLUCANOSYLTRANSFERASE GAS1"/>
    <property type="match status" value="1"/>
</dbReference>
<organism evidence="10 11">
    <name type="scientific">Pseudallescheria apiosperma</name>
    <name type="common">Scedosporium apiospermum</name>
    <dbReference type="NCBI Taxonomy" id="563466"/>
    <lineage>
        <taxon>Eukaryota</taxon>
        <taxon>Fungi</taxon>
        <taxon>Dikarya</taxon>
        <taxon>Ascomycota</taxon>
        <taxon>Pezizomycotina</taxon>
        <taxon>Sordariomycetes</taxon>
        <taxon>Hypocreomycetidae</taxon>
        <taxon>Microascales</taxon>
        <taxon>Microascaceae</taxon>
        <taxon>Scedosporium</taxon>
    </lineage>
</organism>
<dbReference type="KEGG" id="sapo:SAPIO_CDS0947"/>
<evidence type="ECO:0000256" key="2">
    <source>
        <dbReference type="ARBA" id="ARBA00007528"/>
    </source>
</evidence>
<dbReference type="InterPro" id="IPR017853">
    <property type="entry name" value="GH"/>
</dbReference>
<keyword evidence="5 9" id="KW-0732">Signal</keyword>
<dbReference type="GO" id="GO:0009277">
    <property type="term" value="C:fungal-type cell wall"/>
    <property type="evidence" value="ECO:0007669"/>
    <property type="project" value="EnsemblFungi"/>
</dbReference>
<evidence type="ECO:0000256" key="9">
    <source>
        <dbReference type="RuleBase" id="RU361209"/>
    </source>
</evidence>
<evidence type="ECO:0000256" key="6">
    <source>
        <dbReference type="ARBA" id="ARBA00023136"/>
    </source>
</evidence>
<dbReference type="VEuPathDB" id="FungiDB:SAPIO_CDS0947"/>
<keyword evidence="7" id="KW-0325">Glycoprotein</keyword>
<protein>
    <recommendedName>
        <fullName evidence="9">1,3-beta-glucanosyltransferase</fullName>
        <ecNumber evidence="9">2.4.1.-</ecNumber>
    </recommendedName>
</protein>
<evidence type="ECO:0000313" key="11">
    <source>
        <dbReference type="Proteomes" id="UP000028545"/>
    </source>
</evidence>